<dbReference type="EMBL" id="PKFO01000004">
    <property type="protein sequence ID" value="PVH20879.1"/>
    <property type="molecule type" value="Genomic_DNA"/>
</dbReference>
<dbReference type="RefSeq" id="XP_025341819.1">
    <property type="nucleotide sequence ID" value="XM_025488011.1"/>
</dbReference>
<feature type="compositionally biased region" description="Basic and acidic residues" evidence="1">
    <location>
        <begin position="952"/>
        <end position="961"/>
    </location>
</feature>
<proteinExistence type="predicted"/>
<feature type="region of interest" description="Disordered" evidence="1">
    <location>
        <begin position="898"/>
        <end position="919"/>
    </location>
</feature>
<feature type="region of interest" description="Disordered" evidence="1">
    <location>
        <begin position="937"/>
        <end position="996"/>
    </location>
</feature>
<evidence type="ECO:0000256" key="1">
    <source>
        <dbReference type="SAM" id="MobiDB-lite"/>
    </source>
</evidence>
<accession>A0A2V1ASQ5</accession>
<sequence length="1040" mass="120397">MIRAFIWASTKASYKLAQKAASKKISHTCETIASMYEKSVNRNRYTPFTSTLPYQCDNDKTYSFQKPFCFMKGEQFSILNALKGARNNEIKAPRNHPTELEWEMKHNIKCKKMHSRNSKKWRRAAEKSKKKNKRRKKRKHNLPQQPIDNPEMLPAIPSLLLREDTQSSILNQYLSKLPKANFLSGRPINYYPPPRAVDTTFGSLRAKLHDFNGPNPYDANGTRHYTDRLKVESLKYLRQVNLSDELFGKNDERGLVTERMKAHCYSEEELNLLGKSNRAFASRPKLVLQASDFFIDKETSRWLALQRQSCKEWEMNILREIHARAEAKARSQWRMPIKPHEVEWINSIPANEIPRWYHYLLDHLQPVPFRHRLLNGLLQFPEKCTMWNWYCRSKIIVFVELAKSKGRGTWVGETKLGKVIFKRKYRLCPREEQTIYDEIDWYSLPDTDGAADIRYFKRFDEFPNETGKSLHVFPKPKKRVTKMVSILKGGKLSSKNSKGSCRDFEVSKKSHISDFASPAVKFNPKILLGRFTRCIPITEDKLLMASRQGIGFGRINVEYVTDEELTSNDNHSGEEIGLTENPKEIQSCNKAMHPEIRQEDPFYYLADMQSLHVNCTPELMHGSEVPLKRLSKSLISNIGETLQQRPISDHKPFTDSMQQDNVFFPDSKRRPNEIEMQKYFELYTVISLSGKKGFTKLMRYYDLALLGRLQVVKEICSFNDYLAGNRLGRRFHESQSEKILAWFPLLKRKKDSFKGLFSKNKLKNTKDRGVFNKGTKIETLPHEYCYELQKMQNLKNSPLPIHFMGSRDEHVSLFGRAWKRYTPEEVRALSLYFGYASYPRVPKAIYQHLKWSKVKIEVPLLNSQKRNSAISWNFQHPGTDTHSMRNVYCQKPEEITNTANFGTPKSTKNLKSYTSNRSRGSATYDCHADYERFSLTSSNSDVSPVASSATLDGRRGFERESASSSCSTSNPMSNESKTKEAVQRGHMSVRDTEREKSLVKDVSKLSSWMFTSDSIPLEVLDDVIGYIAERCADVSVPPTS</sequence>
<feature type="compositionally biased region" description="Low complexity" evidence="1">
    <location>
        <begin position="937"/>
        <end position="949"/>
    </location>
</feature>
<feature type="compositionally biased region" description="Low complexity" evidence="1">
    <location>
        <begin position="962"/>
        <end position="975"/>
    </location>
</feature>
<protein>
    <submittedName>
        <fullName evidence="2">Uncharacterized protein</fullName>
    </submittedName>
</protein>
<dbReference type="AlphaFoldDB" id="A0A2V1ASQ5"/>
<reference evidence="2 3" key="1">
    <citation type="submission" date="2017-12" db="EMBL/GenBank/DDBJ databases">
        <title>Genome Sequence of a Multidrug-Resistant Candida haemulonii Isolate from a Patient with Chronic Leg Ulcers in Israel.</title>
        <authorList>
            <person name="Chow N.A."/>
            <person name="Gade L."/>
            <person name="Batra D."/>
            <person name="Rowe L.A."/>
            <person name="Ben-Ami R."/>
            <person name="Loparev V.N."/>
            <person name="Litvintseva A.P."/>
        </authorList>
    </citation>
    <scope>NUCLEOTIDE SEQUENCE [LARGE SCALE GENOMIC DNA]</scope>
    <source>
        <strain evidence="2 3">B11899</strain>
    </source>
</reference>
<feature type="compositionally biased region" description="Basic residues" evidence="1">
    <location>
        <begin position="113"/>
        <end position="141"/>
    </location>
</feature>
<name>A0A2V1ASQ5_9ASCO</name>
<feature type="region of interest" description="Disordered" evidence="1">
    <location>
        <begin position="113"/>
        <end position="151"/>
    </location>
</feature>
<evidence type="ECO:0000313" key="2">
    <source>
        <dbReference type="EMBL" id="PVH20879.1"/>
    </source>
</evidence>
<organism evidence="2 3">
    <name type="scientific">Candidozyma haemuli</name>
    <dbReference type="NCBI Taxonomy" id="45357"/>
    <lineage>
        <taxon>Eukaryota</taxon>
        <taxon>Fungi</taxon>
        <taxon>Dikarya</taxon>
        <taxon>Ascomycota</taxon>
        <taxon>Saccharomycotina</taxon>
        <taxon>Pichiomycetes</taxon>
        <taxon>Metschnikowiaceae</taxon>
        <taxon>Candidozyma</taxon>
    </lineage>
</organism>
<dbReference type="GeneID" id="37009719"/>
<dbReference type="VEuPathDB" id="FungiDB:CXQ85_004389"/>
<gene>
    <name evidence="2" type="ORF">CXQ85_004389</name>
</gene>
<dbReference type="Proteomes" id="UP000244309">
    <property type="component" value="Unassembled WGS sequence"/>
</dbReference>
<comment type="caution">
    <text evidence="2">The sequence shown here is derived from an EMBL/GenBank/DDBJ whole genome shotgun (WGS) entry which is preliminary data.</text>
</comment>
<evidence type="ECO:0000313" key="3">
    <source>
        <dbReference type="Proteomes" id="UP000244309"/>
    </source>
</evidence>
<keyword evidence="3" id="KW-1185">Reference proteome</keyword>
<feature type="compositionally biased region" description="Basic and acidic residues" evidence="1">
    <location>
        <begin position="976"/>
        <end position="996"/>
    </location>
</feature>